<dbReference type="SUPFAM" id="SSF52266">
    <property type="entry name" value="SGNH hydrolase"/>
    <property type="match status" value="1"/>
</dbReference>
<dbReference type="Proteomes" id="UP000324222">
    <property type="component" value="Unassembled WGS sequence"/>
</dbReference>
<evidence type="ECO:0000313" key="1">
    <source>
        <dbReference type="EMBL" id="MPC79010.1"/>
    </source>
</evidence>
<dbReference type="AlphaFoldDB" id="A0A5B7I392"/>
<protein>
    <recommendedName>
        <fullName evidence="3">SGNH hydrolase-type esterase domain-containing protein</fullName>
    </recommendedName>
</protein>
<dbReference type="EMBL" id="VSRR010049986">
    <property type="protein sequence ID" value="MPC79010.1"/>
    <property type="molecule type" value="Genomic_DNA"/>
</dbReference>
<proteinExistence type="predicted"/>
<accession>A0A5B7I392</accession>
<gene>
    <name evidence="1" type="ORF">E2C01_073521</name>
</gene>
<reference evidence="1 2" key="1">
    <citation type="submission" date="2019-05" db="EMBL/GenBank/DDBJ databases">
        <title>Another draft genome of Portunus trituberculatus and its Hox gene families provides insights of decapod evolution.</title>
        <authorList>
            <person name="Jeong J.-H."/>
            <person name="Song I."/>
            <person name="Kim S."/>
            <person name="Choi T."/>
            <person name="Kim D."/>
            <person name="Ryu S."/>
            <person name="Kim W."/>
        </authorList>
    </citation>
    <scope>NUCLEOTIDE SEQUENCE [LARGE SCALE GENOMIC DNA]</scope>
    <source>
        <tissue evidence="1">Muscle</tissue>
    </source>
</reference>
<dbReference type="InterPro" id="IPR036514">
    <property type="entry name" value="SGNH_hydro_sf"/>
</dbReference>
<sequence length="191" mass="22288">MGVGRQSWRYIQDGKRLWLKTGSKVRRMWLFGDSLMRGVGKEIHSLSKGGYKVMDKSRPGANIRGIREAVMNSLHQMEPEDLVVIEGGGNGLEDIEGWETVRVMEEIVRVVECKIHRRPLVMCVPKRRDKEGQVFGQKRRWVNGKLVGRLEDWKCDGMQLWERMDWRQVWTQDGVHMSNIGKVWLAWNLVD</sequence>
<dbReference type="OrthoDB" id="10538175at2759"/>
<evidence type="ECO:0008006" key="3">
    <source>
        <dbReference type="Google" id="ProtNLM"/>
    </source>
</evidence>
<evidence type="ECO:0000313" key="2">
    <source>
        <dbReference type="Proteomes" id="UP000324222"/>
    </source>
</evidence>
<comment type="caution">
    <text evidence="1">The sequence shown here is derived from an EMBL/GenBank/DDBJ whole genome shotgun (WGS) entry which is preliminary data.</text>
</comment>
<organism evidence="1 2">
    <name type="scientific">Portunus trituberculatus</name>
    <name type="common">Swimming crab</name>
    <name type="synonym">Neptunus trituberculatus</name>
    <dbReference type="NCBI Taxonomy" id="210409"/>
    <lineage>
        <taxon>Eukaryota</taxon>
        <taxon>Metazoa</taxon>
        <taxon>Ecdysozoa</taxon>
        <taxon>Arthropoda</taxon>
        <taxon>Crustacea</taxon>
        <taxon>Multicrustacea</taxon>
        <taxon>Malacostraca</taxon>
        <taxon>Eumalacostraca</taxon>
        <taxon>Eucarida</taxon>
        <taxon>Decapoda</taxon>
        <taxon>Pleocyemata</taxon>
        <taxon>Brachyura</taxon>
        <taxon>Eubrachyura</taxon>
        <taxon>Portunoidea</taxon>
        <taxon>Portunidae</taxon>
        <taxon>Portuninae</taxon>
        <taxon>Portunus</taxon>
    </lineage>
</organism>
<keyword evidence="2" id="KW-1185">Reference proteome</keyword>
<dbReference type="Gene3D" id="3.40.50.1110">
    <property type="entry name" value="SGNH hydrolase"/>
    <property type="match status" value="1"/>
</dbReference>
<name>A0A5B7I392_PORTR</name>